<reference evidence="7" key="1">
    <citation type="submission" date="2023-06" db="EMBL/GenBank/DDBJ databases">
        <title>Survivors Of The Sea: Transcriptome response of Skeletonema marinoi to long-term dormancy.</title>
        <authorList>
            <person name="Pinder M.I.M."/>
            <person name="Kourtchenko O."/>
            <person name="Robertson E.K."/>
            <person name="Larsson T."/>
            <person name="Maumus F."/>
            <person name="Osuna-Cruz C.M."/>
            <person name="Vancaester E."/>
            <person name="Stenow R."/>
            <person name="Vandepoele K."/>
            <person name="Ploug H."/>
            <person name="Bruchert V."/>
            <person name="Godhe A."/>
            <person name="Topel M."/>
        </authorList>
    </citation>
    <scope>NUCLEOTIDE SEQUENCE</scope>
    <source>
        <strain evidence="7">R05AC</strain>
    </source>
</reference>
<dbReference type="PANTHER" id="PTHR23074">
    <property type="entry name" value="AAA DOMAIN-CONTAINING"/>
    <property type="match status" value="1"/>
</dbReference>
<dbReference type="SUPFAM" id="SSF52540">
    <property type="entry name" value="P-loop containing nucleoside triphosphate hydrolases"/>
    <property type="match status" value="2"/>
</dbReference>
<keyword evidence="8" id="KW-1185">Reference proteome</keyword>
<comment type="caution">
    <text evidence="7">The sequence shown here is derived from an EMBL/GenBank/DDBJ whole genome shotgun (WGS) entry which is preliminary data.</text>
</comment>
<feature type="coiled-coil region" evidence="4">
    <location>
        <begin position="1292"/>
        <end position="1354"/>
    </location>
</feature>
<dbReference type="GO" id="GO:0016887">
    <property type="term" value="F:ATP hydrolysis activity"/>
    <property type="evidence" value="ECO:0007669"/>
    <property type="project" value="InterPro"/>
</dbReference>
<dbReference type="FunFam" id="1.10.8.60:FF:000022">
    <property type="entry name" value="Fidgetin like 1"/>
    <property type="match status" value="2"/>
</dbReference>
<feature type="compositionally biased region" description="Basic and acidic residues" evidence="5">
    <location>
        <begin position="114"/>
        <end position="135"/>
    </location>
</feature>
<dbReference type="EC" id="3.6.4.-" evidence="7"/>
<dbReference type="FunFam" id="3.40.50.300:FF:000093">
    <property type="entry name" value="Fidgetin-like 1"/>
    <property type="match status" value="1"/>
</dbReference>
<keyword evidence="3" id="KW-0067">ATP-binding</keyword>
<evidence type="ECO:0000259" key="6">
    <source>
        <dbReference type="SMART" id="SM00382"/>
    </source>
</evidence>
<dbReference type="PANTHER" id="PTHR23074:SF17">
    <property type="entry name" value="FIDGETIN-LIKE PROTEIN 1"/>
    <property type="match status" value="1"/>
</dbReference>
<feature type="coiled-coil region" evidence="4">
    <location>
        <begin position="335"/>
        <end position="401"/>
    </location>
</feature>
<feature type="compositionally biased region" description="Low complexity" evidence="5">
    <location>
        <begin position="1502"/>
        <end position="1512"/>
    </location>
</feature>
<dbReference type="InterPro" id="IPR041569">
    <property type="entry name" value="AAA_lid_3"/>
</dbReference>
<dbReference type="InterPro" id="IPR003593">
    <property type="entry name" value="AAA+_ATPase"/>
</dbReference>
<keyword evidence="4" id="KW-0175">Coiled coil</keyword>
<evidence type="ECO:0000256" key="1">
    <source>
        <dbReference type="ARBA" id="ARBA00006914"/>
    </source>
</evidence>
<feature type="region of interest" description="Disordered" evidence="5">
    <location>
        <begin position="1"/>
        <end position="228"/>
    </location>
</feature>
<feature type="compositionally biased region" description="Polar residues" evidence="5">
    <location>
        <begin position="215"/>
        <end position="228"/>
    </location>
</feature>
<feature type="region of interest" description="Disordered" evidence="5">
    <location>
        <begin position="1224"/>
        <end position="1253"/>
    </location>
</feature>
<dbReference type="Pfam" id="PF00004">
    <property type="entry name" value="AAA"/>
    <property type="match status" value="2"/>
</dbReference>
<accession>A0AAD8Y324</accession>
<feature type="compositionally biased region" description="Basic and acidic residues" evidence="5">
    <location>
        <begin position="1554"/>
        <end position="1564"/>
    </location>
</feature>
<dbReference type="Gene3D" id="3.40.50.300">
    <property type="entry name" value="P-loop containing nucleotide triphosphate hydrolases"/>
    <property type="match status" value="2"/>
</dbReference>
<dbReference type="InterPro" id="IPR050304">
    <property type="entry name" value="MT-severing_AAA_ATPase"/>
</dbReference>
<feature type="compositionally biased region" description="Polar residues" evidence="5">
    <location>
        <begin position="1183"/>
        <end position="1197"/>
    </location>
</feature>
<feature type="region of interest" description="Disordered" evidence="5">
    <location>
        <begin position="1053"/>
        <end position="1197"/>
    </location>
</feature>
<dbReference type="CDD" id="cd19509">
    <property type="entry name" value="RecA-like_VPS4-like"/>
    <property type="match status" value="1"/>
</dbReference>
<feature type="domain" description="AAA+ ATPase" evidence="6">
    <location>
        <begin position="818"/>
        <end position="949"/>
    </location>
</feature>
<feature type="coiled-coil region" evidence="4">
    <location>
        <begin position="606"/>
        <end position="691"/>
    </location>
</feature>
<dbReference type="Proteomes" id="UP001224775">
    <property type="component" value="Unassembled WGS sequence"/>
</dbReference>
<evidence type="ECO:0000313" key="8">
    <source>
        <dbReference type="Proteomes" id="UP001224775"/>
    </source>
</evidence>
<dbReference type="Gene3D" id="1.10.8.60">
    <property type="match status" value="2"/>
</dbReference>
<sequence length="1831" mass="203234">MSKRVNNIPSAGDKKRKEVSVANNNEMVAISDNEEEGGKNQSPIAGRKRKADNVDKQQSETAASNDIEEEDGPGELVQEIPENKDAVVDGQNDESDKSSSGVANLKDDNEQEASDMRLQKRARGEGNLKDDREQDASDVAPTQDEGLSDETDNHNWGGGDDQNHFEAENDISLEERATADVEQESIQGLAAELMDPNNSAEAPSARPKEMANQFEGPQSRSKSECAKQQLSELKDLRTRLKDVMSELEKKSEAQKRLELGWRRKEEELSSQIETSSQKLKEVNDQVKDLSAELIALKEKLRESRRNEAVTTGKLVEIANDADATKALSEQQQSTIHELRASLSAKESELQRQSETASRLKANLRSKEAELKAHMQSSAVELKEMTTEVAALNAKLLQVTNKEAALNVQLKKITDDFAADRASLESKNNQQQFTIEDLCDRLKERQSELNEKSEAIADLTNRQAVMTNQIQISAATLKEAAADAVEVKARLRDANTNEEVLKQQLKEMRDEYEAANALSISRLQQEKSTNDELRIWLRDQESELIEKSKFAADLRSKEVEMKEMTREMDVLNAKVAEATRNDAALHAQQQKMTDDFETTRSSSESALEQEQSTIDELRAVLKERQSELNDKSKTAERLAAELRSKELEVKDMSTEVATLNAKLVEQAQGSDVASLKTETEGARSEIESFKEALVVLKAKVSLLEEGKDREESTTTNSPKRVQPSRRSKSHPMNSLGAAVDQSSKTTGWRNKTPNELDIPEELDGLEKELVQKINNEIVVRGQEVTFDDIAGLEDAKNTVKELVIYPMKRPDLFTGLRTCPKGLLLFGPPGTGKAITHESGATFFSISASSLKSKWIGEGEKLVKTLFAVASHRSPSVVFIDEVDSMLTQRKSDEDEASRSMKNEFLVQLDGAGNETKGHVLVIGATNLPHELDDAARRRFVKRLYIPLPDQAVREQQLRTLLANNRHSLKDNEIIKLSHATDGYSCADVKTLCTDASMGPMRSLTLTVEDLMRINADEVPPISYKHFRRSLRGMNPNVQGGGNQNDVPTVVEVSDNEEEGGKKQSPIAGRKRKAGVGKHQSKTAASNYTGEDGPVRERSKEPTRRSKRLAKPCKPDYNLDGANTESEGNVDGNEEGEEATDHAPSEDNEQVQLDQKRGQPETSCEGRPVTALERDVLSEEDQGQDTYAGSTKRLQINSNENNVVAGKDDEASAMVTGVDQQARLQADPVDGHEVETEQCDDMWDGANQDKDDDEEVETQDTMVLSERDSGEIDVPKQVALHQSTVPESERMVSESKEEQLQQMEERYSALGKAVKQRDTTESELRSDLAEQVNITTNLQAQLDQATGENRRLQEQRVHDSDVWGEERKQMKNEYALVVHQHEVELKTRKAKIGSELQMKAAELQEMTSKASHAESRLKSVEEELARSATQEKAQRDEISRLNSENEDMKGRHEDAMAKEVAEKNRLQAVLESLRAQKGNSSEGKRTSPASSTTIARSRETRSQSRQRQSGRGSIATDQTYPKRRTSPRDGNKSDSNMKSSLETISEGGGACLGESTRKKTAEPKKRTATRSQNGEELPHGLEKELVQKINNEIVESGQEVTFDDIAGLEDAKNTVDELVILPMQRPDLFTGLRTCPKGLLLFGPPGTGKTMIGKAIAHESGATFFSISSSSLTSKWIGEGEKLVKTLFAVASYRSPSVVFIDEIDSMLTQRKAEEDDASRRMKTEFLVQLDGAGNERKGHVLVIGATNLPHELDDAARRRFVKRLYIPLPDRAVREQQLRTLLAKNSHSLKDNEIIKLSHATDGYSCADLKNLCTDASMGPMRSLTHDLGTG</sequence>
<name>A0AAD8Y324_9STRA</name>
<feature type="coiled-coil region" evidence="4">
    <location>
        <begin position="434"/>
        <end position="517"/>
    </location>
</feature>
<dbReference type="GO" id="GO:0005524">
    <property type="term" value="F:ATP binding"/>
    <property type="evidence" value="ECO:0007669"/>
    <property type="project" value="UniProtKB-KW"/>
</dbReference>
<dbReference type="SMART" id="SM00382">
    <property type="entry name" value="AAA"/>
    <property type="match status" value="2"/>
</dbReference>
<comment type="similarity">
    <text evidence="1">Belongs to the AAA ATPase family.</text>
</comment>
<feature type="compositionally biased region" description="Basic and acidic residues" evidence="5">
    <location>
        <begin position="1410"/>
        <end position="1424"/>
    </location>
</feature>
<dbReference type="Pfam" id="PF17862">
    <property type="entry name" value="AAA_lid_3"/>
    <property type="match status" value="1"/>
</dbReference>
<feature type="region of interest" description="Disordered" evidence="5">
    <location>
        <begin position="1404"/>
        <end position="1450"/>
    </location>
</feature>
<organism evidence="7 8">
    <name type="scientific">Skeletonema marinoi</name>
    <dbReference type="NCBI Taxonomy" id="267567"/>
    <lineage>
        <taxon>Eukaryota</taxon>
        <taxon>Sar</taxon>
        <taxon>Stramenopiles</taxon>
        <taxon>Ochrophyta</taxon>
        <taxon>Bacillariophyta</taxon>
        <taxon>Coscinodiscophyceae</taxon>
        <taxon>Thalassiosirophycidae</taxon>
        <taxon>Thalassiosirales</taxon>
        <taxon>Skeletonemataceae</taxon>
        <taxon>Skeletonema</taxon>
        <taxon>Skeletonema marinoi-dohrnii complex</taxon>
    </lineage>
</organism>
<keyword evidence="7" id="KW-0378">Hydrolase</keyword>
<evidence type="ECO:0000313" key="7">
    <source>
        <dbReference type="EMBL" id="KAK1737885.1"/>
    </source>
</evidence>
<dbReference type="PROSITE" id="PS00674">
    <property type="entry name" value="AAA"/>
    <property type="match status" value="2"/>
</dbReference>
<feature type="region of interest" description="Disordered" evidence="5">
    <location>
        <begin position="704"/>
        <end position="755"/>
    </location>
</feature>
<feature type="compositionally biased region" description="Polar residues" evidence="5">
    <location>
        <begin position="1532"/>
        <end position="1542"/>
    </location>
</feature>
<evidence type="ECO:0000256" key="5">
    <source>
        <dbReference type="SAM" id="MobiDB-lite"/>
    </source>
</evidence>
<feature type="domain" description="AAA+ ATPase" evidence="6">
    <location>
        <begin position="1634"/>
        <end position="1770"/>
    </location>
</feature>
<feature type="compositionally biased region" description="Basic and acidic residues" evidence="5">
    <location>
        <begin position="161"/>
        <end position="179"/>
    </location>
</feature>
<feature type="compositionally biased region" description="Polar residues" evidence="5">
    <location>
        <begin position="1476"/>
        <end position="1494"/>
    </location>
</feature>
<protein>
    <submittedName>
        <fullName evidence="7">Fidgetin-like protein</fullName>
        <ecNumber evidence="7">3.6.4.-</ecNumber>
    </submittedName>
</protein>
<feature type="compositionally biased region" description="Polar residues" evidence="5">
    <location>
        <begin position="739"/>
        <end position="752"/>
    </location>
</feature>
<feature type="region of interest" description="Disordered" evidence="5">
    <location>
        <begin position="1472"/>
        <end position="1576"/>
    </location>
</feature>
<feature type="compositionally biased region" description="Basic residues" evidence="5">
    <location>
        <begin position="1068"/>
        <end position="1080"/>
    </location>
</feature>
<evidence type="ECO:0000256" key="4">
    <source>
        <dbReference type="SAM" id="Coils"/>
    </source>
</evidence>
<keyword evidence="2" id="KW-0547">Nucleotide-binding</keyword>
<dbReference type="EMBL" id="JATAAI010000022">
    <property type="protein sequence ID" value="KAK1737885.1"/>
    <property type="molecule type" value="Genomic_DNA"/>
</dbReference>
<dbReference type="InterPro" id="IPR003960">
    <property type="entry name" value="ATPase_AAA_CS"/>
</dbReference>
<proteinExistence type="inferred from homology"/>
<feature type="compositionally biased region" description="Basic and acidic residues" evidence="5">
    <location>
        <begin position="1092"/>
        <end position="1103"/>
    </location>
</feature>
<evidence type="ECO:0000256" key="2">
    <source>
        <dbReference type="ARBA" id="ARBA00022741"/>
    </source>
</evidence>
<dbReference type="InterPro" id="IPR027417">
    <property type="entry name" value="P-loop_NTPase"/>
</dbReference>
<feature type="coiled-coil region" evidence="4">
    <location>
        <begin position="553"/>
        <end position="580"/>
    </location>
</feature>
<gene>
    <name evidence="7" type="ORF">QTG54_011179</name>
</gene>
<evidence type="ECO:0000256" key="3">
    <source>
        <dbReference type="ARBA" id="ARBA00022840"/>
    </source>
</evidence>
<dbReference type="InterPro" id="IPR003959">
    <property type="entry name" value="ATPase_AAA_core"/>
</dbReference>